<keyword evidence="4" id="KW-1185">Reference proteome</keyword>
<evidence type="ECO:0000313" key="4">
    <source>
        <dbReference type="Proteomes" id="UP000008467"/>
    </source>
</evidence>
<dbReference type="GO" id="GO:0001681">
    <property type="term" value="F:sialate O-acetylesterase activity"/>
    <property type="evidence" value="ECO:0007669"/>
    <property type="project" value="InterPro"/>
</dbReference>
<dbReference type="Proteomes" id="UP000008467">
    <property type="component" value="Chromosome"/>
</dbReference>
<dbReference type="RefSeq" id="WP_013657589.1">
    <property type="nucleotide sequence ID" value="NC_015275.1"/>
</dbReference>
<evidence type="ECO:0000256" key="1">
    <source>
        <dbReference type="ARBA" id="ARBA00022801"/>
    </source>
</evidence>
<dbReference type="InterPro" id="IPR005181">
    <property type="entry name" value="SASA"/>
</dbReference>
<dbReference type="Pfam" id="PF03629">
    <property type="entry name" value="SASA"/>
    <property type="match status" value="2"/>
</dbReference>
<feature type="domain" description="Sialate O-acetylesterase" evidence="2">
    <location>
        <begin position="268"/>
        <end position="388"/>
    </location>
</feature>
<dbReference type="STRING" id="642492.Clole_2593"/>
<name>F2JID0_CELLD</name>
<dbReference type="PANTHER" id="PTHR22901:SF0">
    <property type="entry name" value="SIALATE O-ACETYLESTERASE"/>
    <property type="match status" value="1"/>
</dbReference>
<dbReference type="EMBL" id="CP002582">
    <property type="protein sequence ID" value="ADZ84296.1"/>
    <property type="molecule type" value="Genomic_DNA"/>
</dbReference>
<dbReference type="KEGG" id="cle:Clole_2593"/>
<keyword evidence="1" id="KW-0378">Hydrolase</keyword>
<dbReference type="HOGENOM" id="CLU_015150_4_0_9"/>
<evidence type="ECO:0000313" key="3">
    <source>
        <dbReference type="EMBL" id="ADZ84296.1"/>
    </source>
</evidence>
<dbReference type="InterPro" id="IPR036514">
    <property type="entry name" value="SGNH_hydro_sf"/>
</dbReference>
<accession>F2JID0</accession>
<dbReference type="Gene3D" id="3.40.50.1110">
    <property type="entry name" value="SGNH hydrolase"/>
    <property type="match status" value="1"/>
</dbReference>
<dbReference type="AlphaFoldDB" id="F2JID0"/>
<dbReference type="SUPFAM" id="SSF52266">
    <property type="entry name" value="SGNH hydrolase"/>
    <property type="match status" value="1"/>
</dbReference>
<proteinExistence type="predicted"/>
<evidence type="ECO:0000259" key="2">
    <source>
        <dbReference type="Pfam" id="PF03629"/>
    </source>
</evidence>
<dbReference type="GO" id="GO:0005975">
    <property type="term" value="P:carbohydrate metabolic process"/>
    <property type="evidence" value="ECO:0007669"/>
    <property type="project" value="TreeGrafter"/>
</dbReference>
<protein>
    <recommendedName>
        <fullName evidence="2">Sialate O-acetylesterase domain-containing protein</fullName>
    </recommendedName>
</protein>
<dbReference type="eggNOG" id="COG2755">
    <property type="taxonomic scope" value="Bacteria"/>
</dbReference>
<organism evidence="3 4">
    <name type="scientific">Cellulosilyticum lentocellum (strain ATCC 49066 / DSM 5427 / NCIMB 11756 / RHM5)</name>
    <name type="common">Clostridium lentocellum</name>
    <dbReference type="NCBI Taxonomy" id="642492"/>
    <lineage>
        <taxon>Bacteria</taxon>
        <taxon>Bacillati</taxon>
        <taxon>Bacillota</taxon>
        <taxon>Clostridia</taxon>
        <taxon>Lachnospirales</taxon>
        <taxon>Cellulosilyticaceae</taxon>
        <taxon>Cellulosilyticum</taxon>
    </lineage>
</organism>
<feature type="domain" description="Sialate O-acetylesterase" evidence="2">
    <location>
        <begin position="85"/>
        <end position="228"/>
    </location>
</feature>
<reference evidence="3 4" key="1">
    <citation type="journal article" date="2011" name="J. Bacteriol.">
        <title>Complete genome sequence of the cellulose-degrading bacterium Cellulosilyticum lentocellum.</title>
        <authorList>
            <consortium name="US DOE Joint Genome Institute"/>
            <person name="Miller D.A."/>
            <person name="Suen G."/>
            <person name="Bruce D."/>
            <person name="Copeland A."/>
            <person name="Cheng J.F."/>
            <person name="Detter C."/>
            <person name="Goodwin L.A."/>
            <person name="Han C.S."/>
            <person name="Hauser L.J."/>
            <person name="Land M.L."/>
            <person name="Lapidus A."/>
            <person name="Lucas S."/>
            <person name="Meincke L."/>
            <person name="Pitluck S."/>
            <person name="Tapia R."/>
            <person name="Teshima H."/>
            <person name="Woyke T."/>
            <person name="Fox B.G."/>
            <person name="Angert E.R."/>
            <person name="Currie C.R."/>
        </authorList>
    </citation>
    <scope>NUCLEOTIDE SEQUENCE [LARGE SCALE GENOMIC DNA]</scope>
    <source>
        <strain evidence="4">ATCC 49066 / DSM 5427 / NCIMB 11756 / RHM5</strain>
    </source>
</reference>
<dbReference type="PANTHER" id="PTHR22901">
    <property type="entry name" value="SIALATE O-ACETYLESTERASE"/>
    <property type="match status" value="1"/>
</dbReference>
<dbReference type="InterPro" id="IPR039329">
    <property type="entry name" value="SIAE"/>
</dbReference>
<gene>
    <name evidence="3" type="ordered locus">Clole_2593</name>
</gene>
<sequence>MKIAEIFGDYMVIQREKPFVIWGKGEEGATITAVIGEYRGVGSVKEGKWQVTIPPMQATFETEIEITSAGSQEEVYKIKHVAIGEVWLAGGQSNMEYFLRYDHEWENTKKRSFNPTIRMYNCKRLAYEKQEKDVLDSGYWFDERSTAWETFSAPGYHFASVLQENLQVPIGIIGCNWGGSTAATWLDTDYLKVPELKVYLEEYQEAYGLYSKEEYQEAVKRAEAVHLSPEREIEWRQMMYGLTWQQQQVWMEEHKDEPVEPIGPLYFNRPGGLYEMMLQKIIPYGIKGVIWYQGETDTGHPLVYDKLFSSMITCWRRDWQEELPFLFVQLAPFKRWLQCTGEGYAELRESQQRVADTVPQVYMSSIMDLGMADDIHPKKKKEVGERLALLARGKVYGQEILCESPRISKIKREKNKLVLECLNCGEGLKKESEDFSALQVYAKGKVVHLINIDIQKEWINIQLPEDVETPIEVRYAFGDFVEADIYNSAQLPLCPFRGVLTE</sequence>